<evidence type="ECO:0000256" key="1">
    <source>
        <dbReference type="SAM" id="SignalP"/>
    </source>
</evidence>
<feature type="domain" description="CHRD" evidence="2">
    <location>
        <begin position="31"/>
        <end position="146"/>
    </location>
</feature>
<dbReference type="AlphaFoldDB" id="A0A2S9GXJ4"/>
<feature type="signal peptide" evidence="1">
    <location>
        <begin position="1"/>
        <end position="32"/>
    </location>
</feature>
<name>A0A2S9GXJ4_9BURK</name>
<dbReference type="InterPro" id="IPR010895">
    <property type="entry name" value="CHRD"/>
</dbReference>
<keyword evidence="1" id="KW-0732">Signal</keyword>
<reference evidence="3 4" key="1">
    <citation type="submission" date="2018-02" db="EMBL/GenBank/DDBJ databases">
        <title>Solimicrobium silvestre gen. nov., sp. nov., isolated from alpine forest soil.</title>
        <authorList>
            <person name="Margesin R."/>
            <person name="Albuquerque L."/>
            <person name="Zhang D.-C."/>
            <person name="Froufe H.J.C."/>
            <person name="Severino R."/>
            <person name="Roxo I."/>
            <person name="Egas C."/>
            <person name="Da Costa M.S."/>
        </authorList>
    </citation>
    <scope>NUCLEOTIDE SEQUENCE [LARGE SCALE GENOMIC DNA]</scope>
    <source>
        <strain evidence="3 4">S20-91</strain>
    </source>
</reference>
<proteinExistence type="predicted"/>
<evidence type="ECO:0000259" key="2">
    <source>
        <dbReference type="PROSITE" id="PS50933"/>
    </source>
</evidence>
<organism evidence="3 4">
    <name type="scientific">Solimicrobium silvestre</name>
    <dbReference type="NCBI Taxonomy" id="2099400"/>
    <lineage>
        <taxon>Bacteria</taxon>
        <taxon>Pseudomonadati</taxon>
        <taxon>Pseudomonadota</taxon>
        <taxon>Betaproteobacteria</taxon>
        <taxon>Burkholderiales</taxon>
        <taxon>Oxalobacteraceae</taxon>
        <taxon>Solimicrobium</taxon>
    </lineage>
</organism>
<dbReference type="SMART" id="SM00754">
    <property type="entry name" value="CHRD"/>
    <property type="match status" value="1"/>
</dbReference>
<feature type="chain" id="PRO_5015655578" evidence="1">
    <location>
        <begin position="33"/>
        <end position="146"/>
    </location>
</feature>
<keyword evidence="4" id="KW-1185">Reference proteome</keyword>
<accession>A0A2S9GXJ4</accession>
<protein>
    <submittedName>
        <fullName evidence="3">CHRD domain</fullName>
    </submittedName>
</protein>
<sequence>MNKYNYQNHVTSMLKILLLGCFLAVGVGATNAATTQLTLVGAAETPPVKTSATGTGSITVNADKTVSGSVTTTGLVGTVAHIHLGAEGKKGPVIILLTKSGENSWSVPSGSILTDAQFASYKAGNLYVNVHTAKNMDGEIRGQLMP</sequence>
<gene>
    <name evidence="3" type="ORF">S2091_2822</name>
</gene>
<dbReference type="RefSeq" id="WP_243405426.1">
    <property type="nucleotide sequence ID" value="NZ_PUGF01000013.1"/>
</dbReference>
<evidence type="ECO:0000313" key="4">
    <source>
        <dbReference type="Proteomes" id="UP000237839"/>
    </source>
</evidence>
<dbReference type="PROSITE" id="PS50933">
    <property type="entry name" value="CHRD"/>
    <property type="match status" value="1"/>
</dbReference>
<dbReference type="Proteomes" id="UP000237839">
    <property type="component" value="Unassembled WGS sequence"/>
</dbReference>
<comment type="caution">
    <text evidence="3">The sequence shown here is derived from an EMBL/GenBank/DDBJ whole genome shotgun (WGS) entry which is preliminary data.</text>
</comment>
<dbReference type="Pfam" id="PF07452">
    <property type="entry name" value="CHRD"/>
    <property type="match status" value="1"/>
</dbReference>
<evidence type="ECO:0000313" key="3">
    <source>
        <dbReference type="EMBL" id="PRC92447.1"/>
    </source>
</evidence>
<dbReference type="EMBL" id="PUGF01000013">
    <property type="protein sequence ID" value="PRC92447.1"/>
    <property type="molecule type" value="Genomic_DNA"/>
</dbReference>